<gene>
    <name evidence="3" type="primary">moeB</name>
    <name evidence="3" type="ORF">Mal4_54560</name>
</gene>
<dbReference type="AlphaFoldDB" id="A0A517ZF46"/>
<dbReference type="KEGG" id="mri:Mal4_54560"/>
<dbReference type="PANTHER" id="PTHR10953:SF102">
    <property type="entry name" value="ADENYLYLTRANSFERASE AND SULFURTRANSFERASE MOCS3"/>
    <property type="match status" value="1"/>
</dbReference>
<dbReference type="RefSeq" id="WP_145372308.1">
    <property type="nucleotide sequence ID" value="NZ_CP036275.1"/>
</dbReference>
<dbReference type="Pfam" id="PF00899">
    <property type="entry name" value="ThiF"/>
    <property type="match status" value="1"/>
</dbReference>
<evidence type="ECO:0000313" key="3">
    <source>
        <dbReference type="EMBL" id="QDU41091.1"/>
    </source>
</evidence>
<keyword evidence="3" id="KW-0548">Nucleotidyltransferase</keyword>
<name>A0A517ZF46_9PLAN</name>
<dbReference type="CDD" id="cd00757">
    <property type="entry name" value="ThiF_MoeB_HesA_family"/>
    <property type="match status" value="1"/>
</dbReference>
<dbReference type="InterPro" id="IPR045886">
    <property type="entry name" value="ThiF/MoeB/HesA"/>
</dbReference>
<dbReference type="InterPro" id="IPR035985">
    <property type="entry name" value="Ubiquitin-activating_enz"/>
</dbReference>
<organism evidence="3 4">
    <name type="scientific">Maioricimonas rarisocia</name>
    <dbReference type="NCBI Taxonomy" id="2528026"/>
    <lineage>
        <taxon>Bacteria</taxon>
        <taxon>Pseudomonadati</taxon>
        <taxon>Planctomycetota</taxon>
        <taxon>Planctomycetia</taxon>
        <taxon>Planctomycetales</taxon>
        <taxon>Planctomycetaceae</taxon>
        <taxon>Maioricimonas</taxon>
    </lineage>
</organism>
<reference evidence="3 4" key="1">
    <citation type="submission" date="2019-02" db="EMBL/GenBank/DDBJ databases">
        <title>Deep-cultivation of Planctomycetes and their phenomic and genomic characterization uncovers novel biology.</title>
        <authorList>
            <person name="Wiegand S."/>
            <person name="Jogler M."/>
            <person name="Boedeker C."/>
            <person name="Pinto D."/>
            <person name="Vollmers J."/>
            <person name="Rivas-Marin E."/>
            <person name="Kohn T."/>
            <person name="Peeters S.H."/>
            <person name="Heuer A."/>
            <person name="Rast P."/>
            <person name="Oberbeckmann S."/>
            <person name="Bunk B."/>
            <person name="Jeske O."/>
            <person name="Meyerdierks A."/>
            <person name="Storesund J.E."/>
            <person name="Kallscheuer N."/>
            <person name="Luecker S."/>
            <person name="Lage O.M."/>
            <person name="Pohl T."/>
            <person name="Merkel B.J."/>
            <person name="Hornburger P."/>
            <person name="Mueller R.-W."/>
            <person name="Bruemmer F."/>
            <person name="Labrenz M."/>
            <person name="Spormann A.M."/>
            <person name="Op den Camp H."/>
            <person name="Overmann J."/>
            <person name="Amann R."/>
            <person name="Jetten M.S.M."/>
            <person name="Mascher T."/>
            <person name="Medema M.H."/>
            <person name="Devos D.P."/>
            <person name="Kaster A.-K."/>
            <person name="Ovreas L."/>
            <person name="Rohde M."/>
            <person name="Galperin M.Y."/>
            <person name="Jogler C."/>
        </authorList>
    </citation>
    <scope>NUCLEOTIDE SEQUENCE [LARGE SCALE GENOMIC DNA]</scope>
    <source>
        <strain evidence="3 4">Mal4</strain>
    </source>
</reference>
<comment type="similarity">
    <text evidence="1">Belongs to the HesA/MoeB/ThiF family.</text>
</comment>
<dbReference type="Proteomes" id="UP000320496">
    <property type="component" value="Chromosome"/>
</dbReference>
<dbReference type="PANTHER" id="PTHR10953">
    <property type="entry name" value="UBIQUITIN-ACTIVATING ENZYME E1"/>
    <property type="match status" value="1"/>
</dbReference>
<proteinExistence type="inferred from homology"/>
<dbReference type="InterPro" id="IPR000594">
    <property type="entry name" value="ThiF_NAD_FAD-bd"/>
</dbReference>
<dbReference type="SUPFAM" id="SSF69572">
    <property type="entry name" value="Activating enzymes of the ubiquitin-like proteins"/>
    <property type="match status" value="1"/>
</dbReference>
<sequence>MDPSLERYRKQTLFAGIGEEGQHKLLDSRALVVGCGALGTVIADQLVRSGVGHVRIVDRDFVELSNLQRQVLYDEQDVADQLPKAVAAVRKLERINSSIEIEGIVSDVDHTNILDLARDCHVILDATDNFEIRFLINDASLETGVPWVNGGCVGSHGQVMTIIPGESPCLRCLVENVPEPGSTETCDTAGVIGPAVNVVASLQVTEALKLLTEQRDLIEPVLTVIDLWHGSFRRLNLGNLAETSNCPACRGGERLWLDGTRGSHTTVLCGRNAVQVAPRDRSQVILDELAQRLAGSGKVTTNPFLVKLELQDPDYEVTVFRDGRAIIKGTEDIATARGVYARYIGT</sequence>
<dbReference type="EC" id="2.7.7.80" evidence="3"/>
<dbReference type="Gene3D" id="3.40.50.720">
    <property type="entry name" value="NAD(P)-binding Rossmann-like Domain"/>
    <property type="match status" value="1"/>
</dbReference>
<dbReference type="GO" id="GO:0005829">
    <property type="term" value="C:cytosol"/>
    <property type="evidence" value="ECO:0007669"/>
    <property type="project" value="TreeGrafter"/>
</dbReference>
<dbReference type="GO" id="GO:0008146">
    <property type="term" value="F:sulfotransferase activity"/>
    <property type="evidence" value="ECO:0007669"/>
    <property type="project" value="TreeGrafter"/>
</dbReference>
<evidence type="ECO:0000313" key="4">
    <source>
        <dbReference type="Proteomes" id="UP000320496"/>
    </source>
</evidence>
<keyword evidence="4" id="KW-1185">Reference proteome</keyword>
<evidence type="ECO:0000259" key="2">
    <source>
        <dbReference type="Pfam" id="PF00899"/>
    </source>
</evidence>
<dbReference type="GO" id="GO:0061605">
    <property type="term" value="F:molybdopterin-synthase adenylyltransferase activity"/>
    <property type="evidence" value="ECO:0007669"/>
    <property type="project" value="UniProtKB-EC"/>
</dbReference>
<protein>
    <submittedName>
        <fullName evidence="3">Molybdopterin-synthase adenylyltransferase</fullName>
        <ecNumber evidence="3">2.7.7.80</ecNumber>
    </submittedName>
</protein>
<dbReference type="FunFam" id="3.40.50.720:FF:000080">
    <property type="entry name" value="Thiazole biosynthesis adenylyltransferase ThiF"/>
    <property type="match status" value="1"/>
</dbReference>
<keyword evidence="3" id="KW-0808">Transferase</keyword>
<dbReference type="EMBL" id="CP036275">
    <property type="protein sequence ID" value="QDU41091.1"/>
    <property type="molecule type" value="Genomic_DNA"/>
</dbReference>
<dbReference type="OrthoDB" id="9804286at2"/>
<dbReference type="GO" id="GO:0004792">
    <property type="term" value="F:thiosulfate-cyanide sulfurtransferase activity"/>
    <property type="evidence" value="ECO:0007669"/>
    <property type="project" value="TreeGrafter"/>
</dbReference>
<feature type="domain" description="THIF-type NAD/FAD binding fold" evidence="2">
    <location>
        <begin position="8"/>
        <end position="241"/>
    </location>
</feature>
<evidence type="ECO:0000256" key="1">
    <source>
        <dbReference type="ARBA" id="ARBA00009919"/>
    </source>
</evidence>
<dbReference type="GO" id="GO:0008641">
    <property type="term" value="F:ubiquitin-like modifier activating enzyme activity"/>
    <property type="evidence" value="ECO:0007669"/>
    <property type="project" value="InterPro"/>
</dbReference>
<accession>A0A517ZF46</accession>